<keyword evidence="3" id="KW-1185">Reference proteome</keyword>
<accession>A0A5C5UFH2</accession>
<dbReference type="Proteomes" id="UP000320791">
    <property type="component" value="Unassembled WGS sequence"/>
</dbReference>
<gene>
    <name evidence="2" type="ORF">FRX94_08660</name>
</gene>
<feature type="region of interest" description="Disordered" evidence="1">
    <location>
        <begin position="1"/>
        <end position="28"/>
    </location>
</feature>
<name>A0A5C5UFH2_9CORY</name>
<dbReference type="RefSeq" id="WP_146324736.1">
    <property type="nucleotide sequence ID" value="NZ_BAABLR010000005.1"/>
</dbReference>
<evidence type="ECO:0000313" key="3">
    <source>
        <dbReference type="Proteomes" id="UP000320791"/>
    </source>
</evidence>
<evidence type="ECO:0000256" key="1">
    <source>
        <dbReference type="SAM" id="MobiDB-lite"/>
    </source>
</evidence>
<comment type="caution">
    <text evidence="2">The sequence shown here is derived from an EMBL/GenBank/DDBJ whole genome shotgun (WGS) entry which is preliminary data.</text>
</comment>
<protein>
    <submittedName>
        <fullName evidence="2">Uncharacterized protein</fullName>
    </submittedName>
</protein>
<reference evidence="2 3" key="1">
    <citation type="submission" date="2019-08" db="EMBL/GenBank/DDBJ databases">
        <authorList>
            <person name="Lei W."/>
        </authorList>
    </citation>
    <scope>NUCLEOTIDE SEQUENCE [LARGE SCALE GENOMIC DNA]</scope>
    <source>
        <strain evidence="2 3">CCUG 58627</strain>
    </source>
</reference>
<proteinExistence type="predicted"/>
<dbReference type="AlphaFoldDB" id="A0A5C5UFH2"/>
<organism evidence="2 3">
    <name type="scientific">Corynebacterium canis</name>
    <dbReference type="NCBI Taxonomy" id="679663"/>
    <lineage>
        <taxon>Bacteria</taxon>
        <taxon>Bacillati</taxon>
        <taxon>Actinomycetota</taxon>
        <taxon>Actinomycetes</taxon>
        <taxon>Mycobacteriales</taxon>
        <taxon>Corynebacteriaceae</taxon>
        <taxon>Corynebacterium</taxon>
    </lineage>
</organism>
<dbReference type="EMBL" id="VOHM01000018">
    <property type="protein sequence ID" value="TWT24220.1"/>
    <property type="molecule type" value="Genomic_DNA"/>
</dbReference>
<evidence type="ECO:0000313" key="2">
    <source>
        <dbReference type="EMBL" id="TWT24220.1"/>
    </source>
</evidence>
<sequence>MGTVHELLIDASPSRPPPQNPGVGAPSNRLGIGNNVRFLGRGGRFAGVGDGRHFQALLQVRALFLRGAVGWLGRPGLPPGISMHSPTFARAQ</sequence>